<dbReference type="GO" id="GO:0008395">
    <property type="term" value="F:steroid hydroxylase activity"/>
    <property type="evidence" value="ECO:0007669"/>
    <property type="project" value="TreeGrafter"/>
</dbReference>
<keyword evidence="9" id="KW-0812">Transmembrane</keyword>
<comment type="cofactor">
    <cofactor evidence="1 7">
        <name>heme</name>
        <dbReference type="ChEBI" id="CHEBI:30413"/>
    </cofactor>
</comment>
<evidence type="ECO:0000256" key="2">
    <source>
        <dbReference type="ARBA" id="ARBA00010617"/>
    </source>
</evidence>
<comment type="similarity">
    <text evidence="2 8">Belongs to the cytochrome P450 family.</text>
</comment>
<dbReference type="PRINTS" id="PR00463">
    <property type="entry name" value="EP450I"/>
</dbReference>
<keyword evidence="3 7" id="KW-0479">Metal-binding</keyword>
<evidence type="ECO:0000313" key="10">
    <source>
        <dbReference type="EMBL" id="KAH7645914.1"/>
    </source>
</evidence>
<organism evidence="10">
    <name type="scientific">Dermatophagoides farinae</name>
    <name type="common">American house dust mite</name>
    <dbReference type="NCBI Taxonomy" id="6954"/>
    <lineage>
        <taxon>Eukaryota</taxon>
        <taxon>Metazoa</taxon>
        <taxon>Ecdysozoa</taxon>
        <taxon>Arthropoda</taxon>
        <taxon>Chelicerata</taxon>
        <taxon>Arachnida</taxon>
        <taxon>Acari</taxon>
        <taxon>Acariformes</taxon>
        <taxon>Sarcoptiformes</taxon>
        <taxon>Astigmata</taxon>
        <taxon>Psoroptidia</taxon>
        <taxon>Analgoidea</taxon>
        <taxon>Pyroglyphidae</taxon>
        <taxon>Dermatophagoidinae</taxon>
        <taxon>Dermatophagoides</taxon>
    </lineage>
</organism>
<feature type="binding site" description="axial binding residue" evidence="7">
    <location>
        <position position="453"/>
    </location>
    <ligand>
        <name>heme</name>
        <dbReference type="ChEBI" id="CHEBI:30413"/>
    </ligand>
    <ligandPart>
        <name>Fe</name>
        <dbReference type="ChEBI" id="CHEBI:18248"/>
    </ligandPart>
</feature>
<sequence>MIFDLIVDNVCPLVVIRISLITLIVCLVSKLYWSHSTTKNRLPLPPGPYGMPILGYLPFVGHDFHLRLTELGKKYGSIYQIYLGTKRVVVINDARIIKEAFRQPVFSGRPDTELTRILQGYGIVNTDGALWKEQRAFLHSVLRKLGAKSMILGRDCLELKIRSQVKIFLNDLKSTCSQQSSIHIRPYLACAASNVIGSLLMSMTFKSSDRKFRRIIELMEEGFRLFAIAMPVNFFPLFRFVPLVNYAYRKMQSNRDETSGYFHEIVEEHRQTLDPDHIRDFVDAYLVQHDRIKESGQDSFFSEKQLIQVMNDIFSAGLENVTSTIEWAVLFLMLNPNVQRHIQAEIDQVIGQSNEAQLGDIEHMPYTEATFWEVLRRSNIVALGNTHSTLEDSSLAGYSIPATTHILPNLYAINMDPELWENPEEFNPDRFLSNGRVYRPEYFIPFSVGRRMCLGDILTKMEVFLFLTSLLQQFHLKIPDGEQPPEVASIVSASMAPKPFKVSLVDRSNGSILK</sequence>
<dbReference type="InterPro" id="IPR002401">
    <property type="entry name" value="Cyt_P450_E_grp-I"/>
</dbReference>
<gene>
    <name evidence="10" type="ORF">HUG17_1452</name>
</gene>
<evidence type="ECO:0000256" key="1">
    <source>
        <dbReference type="ARBA" id="ARBA00001971"/>
    </source>
</evidence>
<dbReference type="FunFam" id="1.10.630.10:FF:000036">
    <property type="entry name" value="CYtochrome P450 family"/>
    <property type="match status" value="1"/>
</dbReference>
<reference evidence="10" key="1">
    <citation type="submission" date="2020-06" db="EMBL/GenBank/DDBJ databases">
        <authorList>
            <person name="Ji K."/>
            <person name="Li J."/>
        </authorList>
    </citation>
    <scope>NUCLEOTIDE SEQUENCE</scope>
    <source>
        <strain evidence="10">JKM2019</strain>
        <tissue evidence="10">Whole body</tissue>
    </source>
</reference>
<name>A0A9D4P7Z1_DERFA</name>
<evidence type="ECO:0000256" key="5">
    <source>
        <dbReference type="ARBA" id="ARBA00023004"/>
    </source>
</evidence>
<keyword evidence="9" id="KW-0472">Membrane</keyword>
<evidence type="ECO:0000256" key="6">
    <source>
        <dbReference type="ARBA" id="ARBA00023033"/>
    </source>
</evidence>
<dbReference type="Pfam" id="PF00067">
    <property type="entry name" value="p450"/>
    <property type="match status" value="1"/>
</dbReference>
<dbReference type="Gene3D" id="1.10.630.10">
    <property type="entry name" value="Cytochrome P450"/>
    <property type="match status" value="1"/>
</dbReference>
<dbReference type="InterPro" id="IPR050182">
    <property type="entry name" value="Cytochrome_P450_fam2"/>
</dbReference>
<accession>A0A9D4P7Z1</accession>
<keyword evidence="5 7" id="KW-0408">Iron</keyword>
<comment type="caution">
    <text evidence="10">The sequence shown here is derived from an EMBL/GenBank/DDBJ whole genome shotgun (WGS) entry which is preliminary data.</text>
</comment>
<evidence type="ECO:0000256" key="8">
    <source>
        <dbReference type="RuleBase" id="RU000461"/>
    </source>
</evidence>
<dbReference type="PANTHER" id="PTHR24300:SF403">
    <property type="entry name" value="CYTOCHROME P450 306A1"/>
    <property type="match status" value="1"/>
</dbReference>
<keyword evidence="4 8" id="KW-0560">Oxidoreductase</keyword>
<dbReference type="PANTHER" id="PTHR24300">
    <property type="entry name" value="CYTOCHROME P450 508A4-RELATED"/>
    <property type="match status" value="1"/>
</dbReference>
<evidence type="ECO:0000256" key="3">
    <source>
        <dbReference type="ARBA" id="ARBA00022723"/>
    </source>
</evidence>
<dbReference type="OrthoDB" id="1055148at2759"/>
<dbReference type="InterPro" id="IPR001128">
    <property type="entry name" value="Cyt_P450"/>
</dbReference>
<dbReference type="AlphaFoldDB" id="A0A9D4P7Z1"/>
<dbReference type="GO" id="GO:0005506">
    <property type="term" value="F:iron ion binding"/>
    <property type="evidence" value="ECO:0007669"/>
    <property type="project" value="InterPro"/>
</dbReference>
<feature type="transmembrane region" description="Helical" evidence="9">
    <location>
        <begin position="12"/>
        <end position="33"/>
    </location>
</feature>
<dbReference type="Proteomes" id="UP000828236">
    <property type="component" value="Unassembled WGS sequence"/>
</dbReference>
<keyword evidence="6 8" id="KW-0503">Monooxygenase</keyword>
<protein>
    <submittedName>
        <fullName evidence="10">Cytochrome p450-like protein</fullName>
    </submittedName>
</protein>
<dbReference type="GO" id="GO:0020037">
    <property type="term" value="F:heme binding"/>
    <property type="evidence" value="ECO:0007669"/>
    <property type="project" value="InterPro"/>
</dbReference>
<dbReference type="InterPro" id="IPR017972">
    <property type="entry name" value="Cyt_P450_CS"/>
</dbReference>
<dbReference type="PROSITE" id="PS00086">
    <property type="entry name" value="CYTOCHROME_P450"/>
    <property type="match status" value="1"/>
</dbReference>
<evidence type="ECO:0000256" key="4">
    <source>
        <dbReference type="ARBA" id="ARBA00023002"/>
    </source>
</evidence>
<proteinExistence type="inferred from homology"/>
<evidence type="ECO:0000256" key="9">
    <source>
        <dbReference type="SAM" id="Phobius"/>
    </source>
</evidence>
<dbReference type="GO" id="GO:0006805">
    <property type="term" value="P:xenobiotic metabolic process"/>
    <property type="evidence" value="ECO:0007669"/>
    <property type="project" value="TreeGrafter"/>
</dbReference>
<evidence type="ECO:0000256" key="7">
    <source>
        <dbReference type="PIRSR" id="PIRSR602401-1"/>
    </source>
</evidence>
<dbReference type="GO" id="GO:0005737">
    <property type="term" value="C:cytoplasm"/>
    <property type="evidence" value="ECO:0007669"/>
    <property type="project" value="TreeGrafter"/>
</dbReference>
<dbReference type="InterPro" id="IPR036396">
    <property type="entry name" value="Cyt_P450_sf"/>
</dbReference>
<dbReference type="PRINTS" id="PR00385">
    <property type="entry name" value="P450"/>
</dbReference>
<reference evidence="10" key="2">
    <citation type="journal article" date="2021" name="World Allergy Organ. J.">
        <title>Chromosome-level assembly of Dermatophagoides farinae genome and transcriptome reveals two novel allergens Der f 37 and Der f 39.</title>
        <authorList>
            <person name="Chen J."/>
            <person name="Cai Z."/>
            <person name="Fan D."/>
            <person name="Hu J."/>
            <person name="Hou Y."/>
            <person name="He Y."/>
            <person name="Zhang Z."/>
            <person name="Zhao Z."/>
            <person name="Gao P."/>
            <person name="Hu W."/>
            <person name="Sun J."/>
            <person name="Li J."/>
            <person name="Ji K."/>
        </authorList>
    </citation>
    <scope>NUCLEOTIDE SEQUENCE</scope>
    <source>
        <strain evidence="10">JKM2019</strain>
    </source>
</reference>
<keyword evidence="7 8" id="KW-0349">Heme</keyword>
<dbReference type="EMBL" id="SDOV01000001">
    <property type="protein sequence ID" value="KAH7645914.1"/>
    <property type="molecule type" value="Genomic_DNA"/>
</dbReference>
<keyword evidence="9" id="KW-1133">Transmembrane helix</keyword>
<dbReference type="GO" id="GO:0006082">
    <property type="term" value="P:organic acid metabolic process"/>
    <property type="evidence" value="ECO:0007669"/>
    <property type="project" value="TreeGrafter"/>
</dbReference>
<dbReference type="GO" id="GO:0016712">
    <property type="term" value="F:oxidoreductase activity, acting on paired donors, with incorporation or reduction of molecular oxygen, reduced flavin or flavoprotein as one donor, and incorporation of one atom of oxygen"/>
    <property type="evidence" value="ECO:0007669"/>
    <property type="project" value="TreeGrafter"/>
</dbReference>
<dbReference type="SUPFAM" id="SSF48264">
    <property type="entry name" value="Cytochrome P450"/>
    <property type="match status" value="1"/>
</dbReference>